<dbReference type="EMBL" id="CP030840">
    <property type="protein sequence ID" value="AXC10384.1"/>
    <property type="molecule type" value="Genomic_DNA"/>
</dbReference>
<name>A0A2Z5FV57_9BACT</name>
<feature type="domain" description="TQO small subunit DoxD" evidence="2">
    <location>
        <begin position="43"/>
        <end position="122"/>
    </location>
</feature>
<feature type="transmembrane region" description="Helical" evidence="1">
    <location>
        <begin position="12"/>
        <end position="31"/>
    </location>
</feature>
<dbReference type="InterPro" id="IPR007301">
    <property type="entry name" value="DoxD"/>
</dbReference>
<keyword evidence="1" id="KW-1133">Transmembrane helix</keyword>
<evidence type="ECO:0000313" key="4">
    <source>
        <dbReference type="Proteomes" id="UP000253606"/>
    </source>
</evidence>
<gene>
    <name evidence="3" type="ORF">ACPOL_1033</name>
</gene>
<dbReference type="Pfam" id="PF04173">
    <property type="entry name" value="DoxD"/>
    <property type="match status" value="1"/>
</dbReference>
<proteinExistence type="predicted"/>
<organism evidence="3 4">
    <name type="scientific">Acidisarcina polymorpha</name>
    <dbReference type="NCBI Taxonomy" id="2211140"/>
    <lineage>
        <taxon>Bacteria</taxon>
        <taxon>Pseudomonadati</taxon>
        <taxon>Acidobacteriota</taxon>
        <taxon>Terriglobia</taxon>
        <taxon>Terriglobales</taxon>
        <taxon>Acidobacteriaceae</taxon>
        <taxon>Acidisarcina</taxon>
    </lineage>
</organism>
<dbReference type="Proteomes" id="UP000253606">
    <property type="component" value="Chromosome"/>
</dbReference>
<keyword evidence="1" id="KW-0472">Membrane</keyword>
<dbReference type="AlphaFoldDB" id="A0A2Z5FV57"/>
<keyword evidence="1" id="KW-0812">Transmembrane</keyword>
<sequence>MQGLFSSFLEGWPAVGLILMRLAVAFGAMIQGFGSLTDPRSQMVGWAIGITEIITGMGLLVGFLTPLASASAAIGNLVLGVSWIFASNPYGRDKAIHAIDLVAMSVALILLGPGSFSLDARLFGRREIIIPGISPRRTR</sequence>
<feature type="transmembrane region" description="Helical" evidence="1">
    <location>
        <begin position="43"/>
        <end position="61"/>
    </location>
</feature>
<evidence type="ECO:0000259" key="2">
    <source>
        <dbReference type="Pfam" id="PF04173"/>
    </source>
</evidence>
<feature type="transmembrane region" description="Helical" evidence="1">
    <location>
        <begin position="67"/>
        <end position="86"/>
    </location>
</feature>
<accession>A0A2Z5FV57</accession>
<protein>
    <recommendedName>
        <fullName evidence="2">TQO small subunit DoxD domain-containing protein</fullName>
    </recommendedName>
</protein>
<feature type="transmembrane region" description="Helical" evidence="1">
    <location>
        <begin position="98"/>
        <end position="116"/>
    </location>
</feature>
<evidence type="ECO:0000256" key="1">
    <source>
        <dbReference type="SAM" id="Phobius"/>
    </source>
</evidence>
<evidence type="ECO:0000313" key="3">
    <source>
        <dbReference type="EMBL" id="AXC10384.1"/>
    </source>
</evidence>
<dbReference type="KEGG" id="abas:ACPOL_1033"/>
<reference evidence="3 4" key="1">
    <citation type="journal article" date="2018" name="Front. Microbiol.">
        <title>Hydrolytic Capabilities as a Key to Environmental Success: Chitinolytic and Cellulolytic Acidobacteria From Acidic Sub-arctic Soils and Boreal Peatlands.</title>
        <authorList>
            <person name="Belova S.E."/>
            <person name="Ravin N.V."/>
            <person name="Pankratov T.A."/>
            <person name="Rakitin A.L."/>
            <person name="Ivanova A.A."/>
            <person name="Beletsky A.V."/>
            <person name="Mardanov A.V."/>
            <person name="Sinninghe Damste J.S."/>
            <person name="Dedysh S.N."/>
        </authorList>
    </citation>
    <scope>NUCLEOTIDE SEQUENCE [LARGE SCALE GENOMIC DNA]</scope>
    <source>
        <strain evidence="3 4">SBC82</strain>
    </source>
</reference>
<keyword evidence="4" id="KW-1185">Reference proteome</keyword>